<dbReference type="NCBIfam" id="TIGR01456">
    <property type="entry name" value="CECR5"/>
    <property type="match status" value="1"/>
</dbReference>
<dbReference type="EMBL" id="LN483326">
    <property type="protein sequence ID" value="CDZ98225.1"/>
    <property type="molecule type" value="Genomic_DNA"/>
</dbReference>
<dbReference type="NCBIfam" id="TIGR01460">
    <property type="entry name" value="HAD-SF-IIA"/>
    <property type="match status" value="1"/>
</dbReference>
<dbReference type="AlphaFoldDB" id="A0A0F7SII6"/>
<dbReference type="PANTHER" id="PTHR14269">
    <property type="entry name" value="CDP-DIACYLGLYCEROL--GLYCEROL-3-PHOSPHATE 3-PHOSPHATIDYLTRANSFERASE-RELATED"/>
    <property type="match status" value="1"/>
</dbReference>
<evidence type="ECO:0000313" key="1">
    <source>
        <dbReference type="EMBL" id="CDZ98225.1"/>
    </source>
</evidence>
<reference evidence="1" key="1">
    <citation type="submission" date="2014-08" db="EMBL/GenBank/DDBJ databases">
        <authorList>
            <person name="Sharma Rahul"/>
            <person name="Thines Marco"/>
        </authorList>
    </citation>
    <scope>NUCLEOTIDE SEQUENCE</scope>
</reference>
<dbReference type="Pfam" id="PF13242">
    <property type="entry name" value="Hydrolase_like"/>
    <property type="match status" value="1"/>
</dbReference>
<name>A0A0F7SII6_PHARH</name>
<dbReference type="Pfam" id="PF13344">
    <property type="entry name" value="Hydrolase_6"/>
    <property type="match status" value="1"/>
</dbReference>
<dbReference type="InterPro" id="IPR036412">
    <property type="entry name" value="HAD-like_sf"/>
</dbReference>
<protein>
    <submittedName>
        <fullName evidence="1">Predicted phosphatase</fullName>
    </submittedName>
</protein>
<dbReference type="InterPro" id="IPR050324">
    <property type="entry name" value="CDP-alcohol_PTase-I"/>
</dbReference>
<proteinExistence type="predicted"/>
<dbReference type="InterPro" id="IPR006357">
    <property type="entry name" value="HAD-SF_hydro_IIA"/>
</dbReference>
<dbReference type="Gene3D" id="3.40.50.1000">
    <property type="entry name" value="HAD superfamily/HAD-like"/>
    <property type="match status" value="2"/>
</dbReference>
<dbReference type="GO" id="GO:0046474">
    <property type="term" value="P:glycerophospholipid biosynthetic process"/>
    <property type="evidence" value="ECO:0007669"/>
    <property type="project" value="TreeGrafter"/>
</dbReference>
<accession>A0A0F7SII6</accession>
<sequence>MSLFLTSKALKLAPRPAMYRRFLTLEKGAVSFAFDIDGVLKYGEEVFPGAKRALKQLEAEKVPYVLLTNGGGVTDAKRCSLLSKDLGVTISPTQLIQSHTPLRETLAKRYADEAVLIVGGKNDLGRYVANSYGLNKAFLSIDVKRWQSSVWPMRELSQEDLKYTVEHDFSQTSFKAIIVINDSRDWGLDISVMSEILAARDGVLGTIKEKVTTANQTVEVIYCNPDLLWKNDYILPRYGAGAFKTAFVEIHQETFPEHQIQSVQYGKPHRPTYDFAKQMLERRVEELYPGHTRKGGLGTVYMVGDNPESDIRGANDYNWRSMLVQTGVYQTENGPPKYAPFRLERNVEDAVNWALKEHGLAGTSF</sequence>
<dbReference type="InterPro" id="IPR023214">
    <property type="entry name" value="HAD_sf"/>
</dbReference>
<dbReference type="GO" id="GO:0005739">
    <property type="term" value="C:mitochondrion"/>
    <property type="evidence" value="ECO:0007669"/>
    <property type="project" value="TreeGrafter"/>
</dbReference>
<dbReference type="SUPFAM" id="SSF56784">
    <property type="entry name" value="HAD-like"/>
    <property type="match status" value="1"/>
</dbReference>
<organism evidence="1">
    <name type="scientific">Phaffia rhodozyma</name>
    <name type="common">Yeast</name>
    <name type="synonym">Xanthophyllomyces dendrorhous</name>
    <dbReference type="NCBI Taxonomy" id="264483"/>
    <lineage>
        <taxon>Eukaryota</taxon>
        <taxon>Fungi</taxon>
        <taxon>Dikarya</taxon>
        <taxon>Basidiomycota</taxon>
        <taxon>Agaricomycotina</taxon>
        <taxon>Tremellomycetes</taxon>
        <taxon>Cystofilobasidiales</taxon>
        <taxon>Mrakiaceae</taxon>
        <taxon>Phaffia</taxon>
    </lineage>
</organism>
<dbReference type="InterPro" id="IPR006353">
    <property type="entry name" value="HAD-SF_hydro_IIA_CECR5"/>
</dbReference>
<dbReference type="PANTHER" id="PTHR14269:SF4">
    <property type="entry name" value="CAT EYE SYNDROME CRITICAL REGION PROTEIN 5"/>
    <property type="match status" value="1"/>
</dbReference>